<keyword evidence="4" id="KW-1133">Transmembrane helix</keyword>
<feature type="region of interest" description="Disordered" evidence="3">
    <location>
        <begin position="938"/>
        <end position="957"/>
    </location>
</feature>
<keyword evidence="4" id="KW-0812">Transmembrane</keyword>
<feature type="region of interest" description="Disordered" evidence="3">
    <location>
        <begin position="299"/>
        <end position="330"/>
    </location>
</feature>
<sequence length="957" mass="104576">MSSQDVKDIPDRGPAVFAVTTGTFVLASCFVAARLVSRSCIVRQVTWDDYFIIIAWVLAFGLSVSVDLGSRNGLGRHDDDIYSEDWSTLRRCEYAFSILYNPALMATKTSILVFYLRLSKNTERVLRIASWAVLTLVNVAGVVLTFLNIFQCRPIQAAFDNYSGTAQCIPLLTEFICSAPVNIVTDLAILALPLPVLTGMRLPRKQKIILVLTFALGVFVTVVDVVRVYYLQQAITDVSPTVSSNPAETFGDQPEFAWNASLSLMWSAVEVNIGVTCACIPTLKPLIIRILPAMLVDPDGTRRGSDGLDTKSRSQMSDRRTGDEGIGRTPIRGTSYEAGALQQPAPATNADRSAIESSTLTFITTPEMTTLPTATPRAGPDPLMTNGTSYTSGTEHSLYFGFVNLRRPKSMIRTSVSDSFKYCTLVTVLFFIWGFSYGLLNTLNNAIATVAHMTTAETLGLTSIYFGAGYFLGPLLIGEWVLRHDEHHRSKKSPNGTPTVGGFKATFMVGLCIYGIGTIMFWPSAVLTSFTGFMICNFVVGFGLAVLETAANPFVALCGPIDYAEMRLLVSQGIQAVATVLSQLLAQKVFFKNINSKTLADSATLLDVQWTYLSITLFCAALSLFIYYMPLPEVTDAEMESSTRYLPVDPKKRSIGGLQLRTWTLILAVLAQWTYVAGQESMSIAFQNILAPATSDARVESNATIGPTAPTTDAQQLGFPLAISDYLLIAHSAFAISRFIAGYLAYLSPTHPKVPQPRTILTICTALSIVCGIVVTAVRPANQDLLAIPAILFFFFEGPLWPLIFALGLRGQGKRMKRAAAWITMGGSGPAFWPFVMYAVYMKGGSYQTSFAIVPALLVITMVFSLFLDLKRDAQALVDARVGAEEQSRIQDATNRDMNLDDIIATRRDTSGSVEPARLPRPGFIKRLSIALSINGKLRRSSEQPMANHREDKHEPG</sequence>
<evidence type="ECO:0000256" key="3">
    <source>
        <dbReference type="SAM" id="MobiDB-lite"/>
    </source>
</evidence>
<feature type="compositionally biased region" description="Basic and acidic residues" evidence="3">
    <location>
        <begin position="948"/>
        <end position="957"/>
    </location>
</feature>
<evidence type="ECO:0000256" key="4">
    <source>
        <dbReference type="SAM" id="Phobius"/>
    </source>
</evidence>
<reference evidence="6 7" key="1">
    <citation type="submission" date="2024-02" db="EMBL/GenBank/DDBJ databases">
        <title>De novo assembly and annotation of 12 fungi associated with fruit tree decline syndrome in Ontario, Canada.</title>
        <authorList>
            <person name="Sulman M."/>
            <person name="Ellouze W."/>
            <person name="Ilyukhin E."/>
        </authorList>
    </citation>
    <scope>NUCLEOTIDE SEQUENCE [LARGE SCALE GENOMIC DNA]</scope>
    <source>
        <strain evidence="6 7">M11/M66-122</strain>
    </source>
</reference>
<keyword evidence="2" id="KW-1003">Cell membrane</keyword>
<gene>
    <name evidence="6" type="ORF">SLS62_003864</name>
</gene>
<dbReference type="EMBL" id="JAKJXP020000022">
    <property type="protein sequence ID" value="KAK7754285.1"/>
    <property type="molecule type" value="Genomic_DNA"/>
</dbReference>
<dbReference type="Gene3D" id="1.20.1250.20">
    <property type="entry name" value="MFS general substrate transporter like domains"/>
    <property type="match status" value="2"/>
</dbReference>
<dbReference type="SUPFAM" id="SSF103473">
    <property type="entry name" value="MFS general substrate transporter"/>
    <property type="match status" value="1"/>
</dbReference>
<feature type="transmembrane region" description="Helical" evidence="4">
    <location>
        <begin position="208"/>
        <end position="230"/>
    </location>
</feature>
<name>A0AAN9UXX9_9PEZI</name>
<protein>
    <recommendedName>
        <fullName evidence="5">Rhodopsin domain-containing protein</fullName>
    </recommendedName>
</protein>
<evidence type="ECO:0000256" key="2">
    <source>
        <dbReference type="ARBA" id="ARBA00022475"/>
    </source>
</evidence>
<feature type="transmembrane region" description="Helical" evidence="4">
    <location>
        <begin position="460"/>
        <end position="482"/>
    </location>
</feature>
<feature type="transmembrane region" description="Helical" evidence="4">
    <location>
        <begin position="15"/>
        <end position="37"/>
    </location>
</feature>
<feature type="transmembrane region" description="Helical" evidence="4">
    <location>
        <begin position="503"/>
        <end position="522"/>
    </location>
</feature>
<feature type="transmembrane region" description="Helical" evidence="4">
    <location>
        <begin position="94"/>
        <end position="116"/>
    </location>
</feature>
<dbReference type="PANTHER" id="PTHR43702">
    <property type="entry name" value="L-FUCOSE-PROTON SYMPORTER"/>
    <property type="match status" value="1"/>
</dbReference>
<feature type="transmembrane region" description="Helical" evidence="4">
    <location>
        <begin position="610"/>
        <end position="629"/>
    </location>
</feature>
<feature type="transmembrane region" description="Helical" evidence="4">
    <location>
        <begin position="49"/>
        <end position="66"/>
    </location>
</feature>
<organism evidence="6 7">
    <name type="scientific">Diatrype stigma</name>
    <dbReference type="NCBI Taxonomy" id="117547"/>
    <lineage>
        <taxon>Eukaryota</taxon>
        <taxon>Fungi</taxon>
        <taxon>Dikarya</taxon>
        <taxon>Ascomycota</taxon>
        <taxon>Pezizomycotina</taxon>
        <taxon>Sordariomycetes</taxon>
        <taxon>Xylariomycetidae</taxon>
        <taxon>Xylariales</taxon>
        <taxon>Diatrypaceae</taxon>
        <taxon>Diatrype</taxon>
    </lineage>
</organism>
<evidence type="ECO:0000313" key="6">
    <source>
        <dbReference type="EMBL" id="KAK7754285.1"/>
    </source>
</evidence>
<feature type="transmembrane region" description="Helical" evidence="4">
    <location>
        <begin position="819"/>
        <end position="841"/>
    </location>
</feature>
<dbReference type="PROSITE" id="PS51257">
    <property type="entry name" value="PROKAR_LIPOPROTEIN"/>
    <property type="match status" value="1"/>
</dbReference>
<dbReference type="AlphaFoldDB" id="A0AAN9UXX9"/>
<keyword evidence="4" id="KW-0472">Membrane</keyword>
<feature type="transmembrane region" description="Helical" evidence="4">
    <location>
        <begin position="528"/>
        <end position="547"/>
    </location>
</feature>
<feature type="domain" description="Rhodopsin" evidence="5">
    <location>
        <begin position="33"/>
        <end position="288"/>
    </location>
</feature>
<feature type="transmembrane region" description="Helical" evidence="4">
    <location>
        <begin position="759"/>
        <end position="779"/>
    </location>
</feature>
<feature type="compositionally biased region" description="Basic and acidic residues" evidence="3">
    <location>
        <begin position="299"/>
        <end position="326"/>
    </location>
</feature>
<comment type="caution">
    <text evidence="6">The sequence shown here is derived from an EMBL/GenBank/DDBJ whole genome shotgun (WGS) entry which is preliminary data.</text>
</comment>
<evidence type="ECO:0000313" key="7">
    <source>
        <dbReference type="Proteomes" id="UP001320420"/>
    </source>
</evidence>
<feature type="transmembrane region" description="Helical" evidence="4">
    <location>
        <begin position="128"/>
        <end position="151"/>
    </location>
</feature>
<dbReference type="InterPro" id="IPR049326">
    <property type="entry name" value="Rhodopsin_dom_fungi"/>
</dbReference>
<feature type="transmembrane region" description="Helical" evidence="4">
    <location>
        <begin position="847"/>
        <end position="868"/>
    </location>
</feature>
<dbReference type="GO" id="GO:0005886">
    <property type="term" value="C:plasma membrane"/>
    <property type="evidence" value="ECO:0007669"/>
    <property type="project" value="UniProtKB-SubCell"/>
</dbReference>
<dbReference type="Proteomes" id="UP001320420">
    <property type="component" value="Unassembled WGS sequence"/>
</dbReference>
<accession>A0AAN9UXX9</accession>
<keyword evidence="7" id="KW-1185">Reference proteome</keyword>
<dbReference type="Pfam" id="PF20684">
    <property type="entry name" value="Fung_rhodopsin"/>
    <property type="match status" value="1"/>
</dbReference>
<dbReference type="PANTHER" id="PTHR43702:SF13">
    <property type="entry name" value="MONOSACCHARIDE TRANSPORTER, PUTATIVE (AFU_ORTHOLOGUE AFUA_4G06630)-RELATED"/>
    <property type="match status" value="1"/>
</dbReference>
<feature type="transmembrane region" description="Helical" evidence="4">
    <location>
        <begin position="419"/>
        <end position="440"/>
    </location>
</feature>
<evidence type="ECO:0000259" key="5">
    <source>
        <dbReference type="Pfam" id="PF20684"/>
    </source>
</evidence>
<feature type="transmembrane region" description="Helical" evidence="4">
    <location>
        <begin position="785"/>
        <end position="807"/>
    </location>
</feature>
<feature type="transmembrane region" description="Helical" evidence="4">
    <location>
        <begin position="726"/>
        <end position="747"/>
    </location>
</feature>
<evidence type="ECO:0000256" key="1">
    <source>
        <dbReference type="ARBA" id="ARBA00004429"/>
    </source>
</evidence>
<proteinExistence type="predicted"/>
<comment type="subcellular location">
    <subcellularLocation>
        <location evidence="1">Cell inner membrane</location>
        <topology evidence="1">Multi-pass membrane protein</topology>
    </subcellularLocation>
</comment>
<dbReference type="InterPro" id="IPR050375">
    <property type="entry name" value="MFS_TsgA-like"/>
</dbReference>
<dbReference type="InterPro" id="IPR036259">
    <property type="entry name" value="MFS_trans_sf"/>
</dbReference>